<dbReference type="RefSeq" id="WP_008525165.1">
    <property type="nucleotide sequence ID" value="NC_021921.1"/>
</dbReference>
<evidence type="ECO:0000313" key="2">
    <source>
        <dbReference type="EMBL" id="ERJ06606.1"/>
    </source>
</evidence>
<dbReference type="AlphaFoldDB" id="U2E3T8"/>
<accession>U2E3T8</accession>
<dbReference type="GeneID" id="23798574"/>
<protein>
    <submittedName>
        <fullName evidence="2">Uncharacterized protein</fullName>
    </submittedName>
</protein>
<evidence type="ECO:0000313" key="3">
    <source>
        <dbReference type="Proteomes" id="UP000003861"/>
    </source>
</evidence>
<gene>
    <name evidence="2" type="ORF">HLRTI_001312</name>
</gene>
<evidence type="ECO:0000256" key="1">
    <source>
        <dbReference type="SAM" id="Phobius"/>
    </source>
</evidence>
<organism evidence="2 3">
    <name type="scientific">Halorhabdus tiamatea SARL4B</name>
    <dbReference type="NCBI Taxonomy" id="1033806"/>
    <lineage>
        <taxon>Archaea</taxon>
        <taxon>Methanobacteriati</taxon>
        <taxon>Methanobacteriota</taxon>
        <taxon>Stenosarchaea group</taxon>
        <taxon>Halobacteria</taxon>
        <taxon>Halobacteriales</taxon>
        <taxon>Haloarculaceae</taxon>
        <taxon>Halorhabdus</taxon>
    </lineage>
</organism>
<sequence length="73" mass="7967">MTGEDPADEYRSSFRQWTAVWTVLGAVCVAVGIDTGQTGAAVVGGFALALAALAIWREHQERQRWRDMSGEGR</sequence>
<keyword evidence="1" id="KW-1133">Transmembrane helix</keyword>
<comment type="caution">
    <text evidence="2">The sequence shown here is derived from an EMBL/GenBank/DDBJ whole genome shotgun (WGS) entry which is preliminary data.</text>
</comment>
<proteinExistence type="predicted"/>
<reference evidence="2 3" key="2">
    <citation type="journal article" date="2013" name="PLoS ONE">
        <title>INDIGO - INtegrated Data Warehouse of MIcrobial GenOmes with Examples from the Red Sea Extremophiles.</title>
        <authorList>
            <person name="Alam I."/>
            <person name="Antunes A."/>
            <person name="Kamau A.A."/>
            <person name="Ba Alawi W."/>
            <person name="Kalkatawi M."/>
            <person name="Stingl U."/>
            <person name="Bajic V.B."/>
        </authorList>
    </citation>
    <scope>NUCLEOTIDE SEQUENCE [LARGE SCALE GENOMIC DNA]</scope>
    <source>
        <strain evidence="2 3">SARL4B</strain>
    </source>
</reference>
<feature type="transmembrane region" description="Helical" evidence="1">
    <location>
        <begin position="39"/>
        <end position="56"/>
    </location>
</feature>
<keyword evidence="1" id="KW-0472">Membrane</keyword>
<keyword evidence="1" id="KW-0812">Transmembrane</keyword>
<name>U2E3T8_9EURY</name>
<reference evidence="2 3" key="1">
    <citation type="journal article" date="2011" name="J. Bacteriol.">
        <title>Genome sequence of Halorhabdus tiamatea, the first archaeon isolated from a deep-sea anoxic brine lake.</title>
        <authorList>
            <person name="Antunes A."/>
            <person name="Alam I."/>
            <person name="Bajic V.B."/>
            <person name="Stingl U."/>
        </authorList>
    </citation>
    <scope>NUCLEOTIDE SEQUENCE [LARGE SCALE GENOMIC DNA]</scope>
    <source>
        <strain evidence="2 3">SARL4B</strain>
    </source>
</reference>
<feature type="transmembrane region" description="Helical" evidence="1">
    <location>
        <begin position="17"/>
        <end position="33"/>
    </location>
</feature>
<dbReference type="Proteomes" id="UP000003861">
    <property type="component" value="Unassembled WGS sequence"/>
</dbReference>
<dbReference type="EMBL" id="AFNT02000012">
    <property type="protein sequence ID" value="ERJ06606.1"/>
    <property type="molecule type" value="Genomic_DNA"/>
</dbReference>